<feature type="domain" description="DUF2520" evidence="2">
    <location>
        <begin position="147"/>
        <end position="272"/>
    </location>
</feature>
<dbReference type="PANTHER" id="PTHR40459">
    <property type="entry name" value="CONSERVED HYPOTHETICAL ALANINE AND LEUCINE RICH PROTEIN"/>
    <property type="match status" value="1"/>
</dbReference>
<dbReference type="InterPro" id="IPR019665">
    <property type="entry name" value="OxRdtase/DH_put_Rossmann_dom"/>
</dbReference>
<dbReference type="Gene3D" id="1.10.1040.20">
    <property type="entry name" value="ProC-like, C-terminal domain"/>
    <property type="match status" value="1"/>
</dbReference>
<dbReference type="Proteomes" id="UP000434554">
    <property type="component" value="Unassembled WGS sequence"/>
</dbReference>
<gene>
    <name evidence="3" type="ORF">F8R14_01320</name>
</gene>
<evidence type="ECO:0000259" key="1">
    <source>
        <dbReference type="Pfam" id="PF10727"/>
    </source>
</evidence>
<accession>A0A833CE74</accession>
<dbReference type="InterPro" id="IPR008927">
    <property type="entry name" value="6-PGluconate_DH-like_C_sf"/>
</dbReference>
<proteinExistence type="predicted"/>
<dbReference type="AlphaFoldDB" id="A0A833CE74"/>
<dbReference type="Gene3D" id="3.40.50.720">
    <property type="entry name" value="NAD(P)-binding Rossmann-like Domain"/>
    <property type="match status" value="1"/>
</dbReference>
<sequence>MEFCDRHKAERSFMKIGIIGGGKVGCTLAHHLPHHLVGIVGSSSEKTATLAARFKVPTLSHTALAAEADVVLLTVPDRLVPAVAQDLAQKAQHEPAMRNSIYLHCSGSLDLAPLASLQKTGASVGSLHPLQSFASAQEPLTPLEGVFMAIDGDTKALEAAKELVTLLKGRSFYVPTKDRALYHAAACICANYTVTLQALAQKLMSRWTDNLQDAYDALRPLFEGVAANLKTVTAPGEALTGPIARGDITTVERHLEVLPASIRPLYKTLGSATTCVALANQTITPLMADELFSLFESAECLNNQSNFEAATEEETSHEQ</sequence>
<dbReference type="SUPFAM" id="SSF48179">
    <property type="entry name" value="6-phosphogluconate dehydrogenase C-terminal domain-like"/>
    <property type="match status" value="1"/>
</dbReference>
<evidence type="ECO:0000313" key="3">
    <source>
        <dbReference type="EMBL" id="KAB1479938.1"/>
    </source>
</evidence>
<dbReference type="Pfam" id="PF10727">
    <property type="entry name" value="Rossmann-like"/>
    <property type="match status" value="1"/>
</dbReference>
<organism evidence="3 4">
    <name type="scientific">Veillonella seminalis</name>
    <dbReference type="NCBI Taxonomy" id="1502943"/>
    <lineage>
        <taxon>Bacteria</taxon>
        <taxon>Bacillati</taxon>
        <taxon>Bacillota</taxon>
        <taxon>Negativicutes</taxon>
        <taxon>Veillonellales</taxon>
        <taxon>Veillonellaceae</taxon>
        <taxon>Veillonella</taxon>
    </lineage>
</organism>
<dbReference type="SUPFAM" id="SSF51735">
    <property type="entry name" value="NAD(P)-binding Rossmann-fold domains"/>
    <property type="match status" value="1"/>
</dbReference>
<reference evidence="3 4" key="1">
    <citation type="submission" date="2019-09" db="EMBL/GenBank/DDBJ databases">
        <title>Draft genome sequence of 3 type strains from the CCUG.</title>
        <authorList>
            <person name="Pineiro-Iglesias B."/>
            <person name="Tunovic T."/>
            <person name="Unosson C."/>
            <person name="Inganas E."/>
            <person name="Ohlen M."/>
            <person name="Cardew S."/>
            <person name="Jensie-Markopoulos S."/>
            <person name="Salva-Serra F."/>
            <person name="Jaen-Luchoro D."/>
            <person name="Karlsson R."/>
            <person name="Svensson-Stadler L."/>
            <person name="Chun J."/>
            <person name="Moore E."/>
        </authorList>
    </citation>
    <scope>NUCLEOTIDE SEQUENCE [LARGE SCALE GENOMIC DNA]</scope>
    <source>
        <strain evidence="3 4">CCUG 65427</strain>
    </source>
</reference>
<dbReference type="InterPro" id="IPR037108">
    <property type="entry name" value="TM1727-like_C_sf"/>
</dbReference>
<dbReference type="Pfam" id="PF10728">
    <property type="entry name" value="DUF2520"/>
    <property type="match status" value="1"/>
</dbReference>
<dbReference type="EMBL" id="WBKH01000001">
    <property type="protein sequence ID" value="KAB1479938.1"/>
    <property type="molecule type" value="Genomic_DNA"/>
</dbReference>
<name>A0A833CE74_9FIRM</name>
<dbReference type="InterPro" id="IPR036291">
    <property type="entry name" value="NAD(P)-bd_dom_sf"/>
</dbReference>
<protein>
    <submittedName>
        <fullName evidence="3">DUF2520 domain-containing protein</fullName>
    </submittedName>
</protein>
<feature type="domain" description="Putative oxidoreductase/dehydrogenase Rossmann-like" evidence="1">
    <location>
        <begin position="12"/>
        <end position="129"/>
    </location>
</feature>
<evidence type="ECO:0000313" key="4">
    <source>
        <dbReference type="Proteomes" id="UP000434554"/>
    </source>
</evidence>
<evidence type="ECO:0000259" key="2">
    <source>
        <dbReference type="Pfam" id="PF10728"/>
    </source>
</evidence>
<dbReference type="PANTHER" id="PTHR40459:SF1">
    <property type="entry name" value="CONSERVED HYPOTHETICAL ALANINE AND LEUCINE RICH PROTEIN"/>
    <property type="match status" value="1"/>
</dbReference>
<dbReference type="InterPro" id="IPR018931">
    <property type="entry name" value="DUF2520"/>
</dbReference>
<comment type="caution">
    <text evidence="3">The sequence shown here is derived from an EMBL/GenBank/DDBJ whole genome shotgun (WGS) entry which is preliminary data.</text>
</comment>